<dbReference type="PANTHER" id="PTHR24421:SF10">
    <property type="entry name" value="NITRATE_NITRITE SENSOR PROTEIN NARQ"/>
    <property type="match status" value="1"/>
</dbReference>
<dbReference type="Proteomes" id="UP000008461">
    <property type="component" value="Chromosome"/>
</dbReference>
<dbReference type="Gene3D" id="2.60.40.10">
    <property type="entry name" value="Immunoglobulins"/>
    <property type="match status" value="1"/>
</dbReference>
<evidence type="ECO:0000256" key="2">
    <source>
        <dbReference type="ARBA" id="ARBA00012438"/>
    </source>
</evidence>
<name>F4KSC9_HALH1</name>
<dbReference type="CDD" id="cd16917">
    <property type="entry name" value="HATPase_UhpB-NarQ-NarX-like"/>
    <property type="match status" value="1"/>
</dbReference>
<dbReference type="Gene3D" id="3.30.565.10">
    <property type="entry name" value="Histidine kinase-like ATPase, C-terminal domain"/>
    <property type="match status" value="1"/>
</dbReference>
<dbReference type="OrthoDB" id="9778366at2"/>
<keyword evidence="10" id="KW-1185">Reference proteome</keyword>
<keyword evidence="6" id="KW-1133">Transmembrane helix</keyword>
<organism evidence="9 10">
    <name type="scientific">Haliscomenobacter hydrossis (strain ATCC 27775 / DSM 1100 / LMG 10767 / O)</name>
    <dbReference type="NCBI Taxonomy" id="760192"/>
    <lineage>
        <taxon>Bacteria</taxon>
        <taxon>Pseudomonadati</taxon>
        <taxon>Bacteroidota</taxon>
        <taxon>Saprospiria</taxon>
        <taxon>Saprospirales</taxon>
        <taxon>Haliscomenobacteraceae</taxon>
        <taxon>Haliscomenobacter</taxon>
    </lineage>
</organism>
<feature type="domain" description="Two component regulator three Y" evidence="8">
    <location>
        <begin position="700"/>
        <end position="763"/>
    </location>
</feature>
<proteinExistence type="predicted"/>
<sequence length="1020" mass="116278">MNTSVLSPKYLFLWIFLLGCTSLLGQESVLFYHELNSQGKLSQTINEFVFQDSRGFTWISSIDGLNRYDGINVEVYKTNKSKNSIQGHNIQSGFFEDKEGNIWFCTYEAINCYRPESNDFLHHQLDIKGEKINTDYHIFHFEKGSSTLWVKIGEAIYTFDTQQKIFTKTDIQGPLGLRFLVWENKKSGKVESIWTWSFIDSTLVEIYPGRKVRLQPIVNYDRVIQKAIIQNPDSLWVLTSLGLNCASRQGDGQFLSRLITPPGLMPGVIPLSMLAIGSGKLLLWLSDGSLATYHISHNRILRRWYLHAFNPLVRSEAIGRNMYLDPQDNIWLSIPGLGLRYANLSRKTFEFISLTTPGSQEKIKIEALGMLNNGTLLFVDKHERLKVYVPETGFIEPQNVQILKDHVVYAIVIDAQDYAYLFTLNAIFVYNSKKNWLDKLSGNTLNLMTATKLKNGQVLGTTYPSLQLMNWQLAAPHASRPIKGLEKGPQFFNNIFQDRMGTVYLPFNDQHILAGKLIRDSFVLSKKIEIKGTVNGYYSDPRQDKIWIATSYGLFIVNTKNWSWKTVLSKDRSTQQYILGMLPDPNGQLWLSTHNGLFRFDHKTGKSKRFDVIDGLPDIEFLSRAGILCADGKMLFGTRNGLVYFDPMKVSPLKYAPKVVLLEFKANNENKDSLQKTLRQGTIKLPFRSAISFRFQGIEYSDPQNIQLSYYMYPQEKQWINLSNTQGSVRYAELPAGQYTLRLRATSANGVLSKEELRYTIIIAKPFYQTIVFIIGALLGMAILVYALSKLLARRQLNTQRKKQVLLEEERNRMMEDLHDGIGFDLTAIKAISEKSMLVVDDQKFKEQFEKVFTRTQDAIRTMGEVFKATDEQYSSLGGFFDWVQEKVTTFSQDLEMSLSIIAPVESLETTIGPEARQNLWLVIKETLNNMAKHADATQVNLIFKASKNQVIIEIQDNGKGFDPETLRKGRGMRNMPKRMRNIGGSFEVLPQAQGTLVKLSAPISSIPAAKRNIFSGVKK</sequence>
<evidence type="ECO:0000256" key="4">
    <source>
        <dbReference type="ARBA" id="ARBA00022777"/>
    </source>
</evidence>
<dbReference type="EMBL" id="CP002691">
    <property type="protein sequence ID" value="AEE53332.1"/>
    <property type="molecule type" value="Genomic_DNA"/>
</dbReference>
<dbReference type="SUPFAM" id="SSF55874">
    <property type="entry name" value="ATPase domain of HSP90 chaperone/DNA topoisomerase II/histidine kinase"/>
    <property type="match status" value="1"/>
</dbReference>
<evidence type="ECO:0000256" key="3">
    <source>
        <dbReference type="ARBA" id="ARBA00022679"/>
    </source>
</evidence>
<dbReference type="HOGENOM" id="CLU_000445_28_2_10"/>
<dbReference type="InterPro" id="IPR050482">
    <property type="entry name" value="Sensor_HK_TwoCompSys"/>
</dbReference>
<reference evidence="9 10" key="1">
    <citation type="journal article" date="2011" name="Stand. Genomic Sci.">
        <title>Complete genome sequence of Haliscomenobacter hydrossis type strain (O).</title>
        <authorList>
            <consortium name="US DOE Joint Genome Institute (JGI-PGF)"/>
            <person name="Daligault H."/>
            <person name="Lapidus A."/>
            <person name="Zeytun A."/>
            <person name="Nolan M."/>
            <person name="Lucas S."/>
            <person name="Del Rio T.G."/>
            <person name="Tice H."/>
            <person name="Cheng J.F."/>
            <person name="Tapia R."/>
            <person name="Han C."/>
            <person name="Goodwin L."/>
            <person name="Pitluck S."/>
            <person name="Liolios K."/>
            <person name="Pagani I."/>
            <person name="Ivanova N."/>
            <person name="Huntemann M."/>
            <person name="Mavromatis K."/>
            <person name="Mikhailova N."/>
            <person name="Pati A."/>
            <person name="Chen A."/>
            <person name="Palaniappan K."/>
            <person name="Land M."/>
            <person name="Hauser L."/>
            <person name="Brambilla E.M."/>
            <person name="Rohde M."/>
            <person name="Verbarg S."/>
            <person name="Goker M."/>
            <person name="Bristow J."/>
            <person name="Eisen J.A."/>
            <person name="Markowitz V."/>
            <person name="Hugenholtz P."/>
            <person name="Kyrpides N.C."/>
            <person name="Klenk H.P."/>
            <person name="Woyke T."/>
        </authorList>
    </citation>
    <scope>NUCLEOTIDE SEQUENCE [LARGE SCALE GENOMIC DNA]</scope>
    <source>
        <strain evidence="10">ATCC 27775 / DSM 1100 / LMG 10767 / O</strain>
    </source>
</reference>
<dbReference type="STRING" id="760192.Halhy_5507"/>
<keyword evidence="6" id="KW-0472">Membrane</keyword>
<dbReference type="EC" id="2.7.13.3" evidence="2"/>
<evidence type="ECO:0000259" key="8">
    <source>
        <dbReference type="Pfam" id="PF07495"/>
    </source>
</evidence>
<dbReference type="InterPro" id="IPR015943">
    <property type="entry name" value="WD40/YVTN_repeat-like_dom_sf"/>
</dbReference>
<keyword evidence="3" id="KW-0808">Transferase</keyword>
<dbReference type="InterPro" id="IPR011123">
    <property type="entry name" value="Y_Y_Y"/>
</dbReference>
<dbReference type="Pfam" id="PF02518">
    <property type="entry name" value="HATPase_c"/>
    <property type="match status" value="1"/>
</dbReference>
<evidence type="ECO:0000256" key="5">
    <source>
        <dbReference type="ARBA" id="ARBA00023012"/>
    </source>
</evidence>
<evidence type="ECO:0000313" key="10">
    <source>
        <dbReference type="Proteomes" id="UP000008461"/>
    </source>
</evidence>
<gene>
    <name evidence="9" type="ordered locus">Halhy_5507</name>
</gene>
<dbReference type="GO" id="GO:0000160">
    <property type="term" value="P:phosphorelay signal transduction system"/>
    <property type="evidence" value="ECO:0007669"/>
    <property type="project" value="UniProtKB-KW"/>
</dbReference>
<dbReference type="SUPFAM" id="SSF63829">
    <property type="entry name" value="Calcium-dependent phosphotriesterase"/>
    <property type="match status" value="1"/>
</dbReference>
<dbReference type="Gene3D" id="1.20.5.1930">
    <property type="match status" value="1"/>
</dbReference>
<reference key="2">
    <citation type="submission" date="2011-04" db="EMBL/GenBank/DDBJ databases">
        <title>Complete sequence of chromosome of Haliscomenobacter hydrossis DSM 1100.</title>
        <authorList>
            <consortium name="US DOE Joint Genome Institute (JGI-PGF)"/>
            <person name="Lucas S."/>
            <person name="Han J."/>
            <person name="Lapidus A."/>
            <person name="Bruce D."/>
            <person name="Goodwin L."/>
            <person name="Pitluck S."/>
            <person name="Peters L."/>
            <person name="Kyrpides N."/>
            <person name="Mavromatis K."/>
            <person name="Ivanova N."/>
            <person name="Ovchinnikova G."/>
            <person name="Pagani I."/>
            <person name="Daligault H."/>
            <person name="Detter J.C."/>
            <person name="Han C."/>
            <person name="Land M."/>
            <person name="Hauser L."/>
            <person name="Markowitz V."/>
            <person name="Cheng J.-F."/>
            <person name="Hugenholtz P."/>
            <person name="Woyke T."/>
            <person name="Wu D."/>
            <person name="Verbarg S."/>
            <person name="Frueling A."/>
            <person name="Brambilla E."/>
            <person name="Klenk H.-P."/>
            <person name="Eisen J.A."/>
        </authorList>
    </citation>
    <scope>NUCLEOTIDE SEQUENCE</scope>
    <source>
        <strain>DSM 1100</strain>
    </source>
</reference>
<dbReference type="InterPro" id="IPR013783">
    <property type="entry name" value="Ig-like_fold"/>
</dbReference>
<evidence type="ECO:0000256" key="1">
    <source>
        <dbReference type="ARBA" id="ARBA00000085"/>
    </source>
</evidence>
<evidence type="ECO:0000256" key="6">
    <source>
        <dbReference type="SAM" id="Phobius"/>
    </source>
</evidence>
<dbReference type="Pfam" id="PF07495">
    <property type="entry name" value="Y_Y_Y"/>
    <property type="match status" value="1"/>
</dbReference>
<dbReference type="Gene3D" id="2.130.10.10">
    <property type="entry name" value="YVTN repeat-like/Quinoprotein amine dehydrogenase"/>
    <property type="match status" value="3"/>
</dbReference>
<dbReference type="KEGG" id="hhy:Halhy_5507"/>
<dbReference type="GO" id="GO:0004673">
    <property type="term" value="F:protein histidine kinase activity"/>
    <property type="evidence" value="ECO:0007669"/>
    <property type="project" value="UniProtKB-EC"/>
</dbReference>
<accession>F4KSC9</accession>
<dbReference type="InterPro" id="IPR003594">
    <property type="entry name" value="HATPase_dom"/>
</dbReference>
<keyword evidence="5" id="KW-0902">Two-component regulatory system</keyword>
<dbReference type="eggNOG" id="COG4585">
    <property type="taxonomic scope" value="Bacteria"/>
</dbReference>
<evidence type="ECO:0000313" key="9">
    <source>
        <dbReference type="EMBL" id="AEE53332.1"/>
    </source>
</evidence>
<keyword evidence="4 9" id="KW-0418">Kinase</keyword>
<protein>
    <recommendedName>
        <fullName evidence="2">histidine kinase</fullName>
        <ecNumber evidence="2">2.7.13.3</ecNumber>
    </recommendedName>
</protein>
<evidence type="ECO:0000259" key="7">
    <source>
        <dbReference type="Pfam" id="PF02518"/>
    </source>
</evidence>
<keyword evidence="6" id="KW-0812">Transmembrane</keyword>
<dbReference type="eggNOG" id="COG3292">
    <property type="taxonomic scope" value="Bacteria"/>
</dbReference>
<comment type="catalytic activity">
    <reaction evidence="1">
        <text>ATP + protein L-histidine = ADP + protein N-phospho-L-histidine.</text>
        <dbReference type="EC" id="2.7.13.3"/>
    </reaction>
</comment>
<dbReference type="InterPro" id="IPR036890">
    <property type="entry name" value="HATPase_C_sf"/>
</dbReference>
<feature type="transmembrane region" description="Helical" evidence="6">
    <location>
        <begin position="767"/>
        <end position="793"/>
    </location>
</feature>
<dbReference type="PANTHER" id="PTHR24421">
    <property type="entry name" value="NITRATE/NITRITE SENSOR PROTEIN NARX-RELATED"/>
    <property type="match status" value="1"/>
</dbReference>
<dbReference type="AlphaFoldDB" id="F4KSC9"/>
<feature type="domain" description="Histidine kinase/HSP90-like ATPase" evidence="7">
    <location>
        <begin position="919"/>
        <end position="1002"/>
    </location>
</feature>